<organism evidence="2 3">
    <name type="scientific">Algoriphagus machipongonensis</name>
    <dbReference type="NCBI Taxonomy" id="388413"/>
    <lineage>
        <taxon>Bacteria</taxon>
        <taxon>Pseudomonadati</taxon>
        <taxon>Bacteroidota</taxon>
        <taxon>Cytophagia</taxon>
        <taxon>Cytophagales</taxon>
        <taxon>Cyclobacteriaceae</taxon>
        <taxon>Algoriphagus</taxon>
    </lineage>
</organism>
<dbReference type="EMBL" id="AAXU02000001">
    <property type="protein sequence ID" value="EAZ83085.1"/>
    <property type="molecule type" value="Genomic_DNA"/>
</dbReference>
<dbReference type="InterPro" id="IPR037026">
    <property type="entry name" value="Vgr_OB-fold_dom_sf"/>
</dbReference>
<dbReference type="EMDB" id="EMD-11745"/>
<comment type="caution">
    <text evidence="2">The sequence shown here is derived from an EMBL/GenBank/DDBJ whole genome shotgun (WGS) entry which is preliminary data.</text>
</comment>
<evidence type="ECO:0007829" key="4">
    <source>
        <dbReference type="PDB" id="7AEF"/>
    </source>
</evidence>
<dbReference type="NCBIfam" id="TIGR01646">
    <property type="entry name" value="vgr_GE"/>
    <property type="match status" value="1"/>
</dbReference>
<accession>A3HTB7</accession>
<feature type="domain" description="Gp5/Type VI secretion system Vgr protein OB-fold" evidence="1">
    <location>
        <begin position="379"/>
        <end position="452"/>
    </location>
</feature>
<dbReference type="eggNOG" id="COG3501">
    <property type="taxonomic scope" value="Bacteria"/>
</dbReference>
<dbReference type="Gene3D" id="3.55.50.10">
    <property type="entry name" value="Baseplate protein-like domains"/>
    <property type="match status" value="1"/>
</dbReference>
<keyword evidence="3" id="KW-1185">Reference proteome</keyword>
<evidence type="ECO:0000313" key="2">
    <source>
        <dbReference type="EMBL" id="EAZ83085.1"/>
    </source>
</evidence>
<dbReference type="RefSeq" id="WP_008201037.1">
    <property type="nucleotide sequence ID" value="NZ_CM001023.1"/>
</dbReference>
<dbReference type="Pfam" id="PF04717">
    <property type="entry name" value="Phage_base_V"/>
    <property type="match status" value="1"/>
</dbReference>
<dbReference type="Gene3D" id="2.40.50.230">
    <property type="entry name" value="Gp5 N-terminal domain"/>
    <property type="match status" value="1"/>
</dbReference>
<dbReference type="AlphaFoldDB" id="A3HTB7"/>
<dbReference type="SUPFAM" id="SSF69255">
    <property type="entry name" value="gp5 N-terminal domain-like"/>
    <property type="match status" value="1"/>
</dbReference>
<dbReference type="PDB" id="7AEF">
    <property type="method" value="EM"/>
    <property type="resolution" value="2.80 A"/>
    <property type="chains" value="q/r/s=1-581"/>
</dbReference>
<dbReference type="EMBL" id="CM001023">
    <property type="protein sequence ID" value="EAZ83085.1"/>
    <property type="molecule type" value="Genomic_DNA"/>
</dbReference>
<sequence>MNNSGTIETSQSVDRVTHKILIDGSEIPGTYQVKSIQVTKEVNRIPTARLVILDGDAAERDFKVSNSDHFVPGKEIEITVGYHSDDETIFKGVVIRQNLKIRNNQSILIVESRDMAVKMTLRRKSKYFYELSDSDILEELISNHGLEADVASTENQHTELVQYDVTDWDFMMLRLQANGLLCLVDDGKVSIQKPDLSSEALETVTFGATILEFDAEMDARNQLPKVVSQAWNMSDQELLEKEGVDPSLETNGNISSSDLASLFDQEEEVLRHGGSKKDGSLQEWANAKWTFQQLAKTRGRIKFQGIPTVKPGVNLLLEGVGDRFNGKVFITGVNHQISEGNWTVDAQFGLNPEWFSESESNIHTPPAAGLTAAISGLHVGLVTDLEDPDGEDRIKVKIPIINNEEEGVWCRQAFPDAGNERGITFRPEIEDEVIVGFINEDPNDAVVLGMLHSSANPNPIEASNDNHEKGIQTRSGIKMIFNDEKSILQIETPTGNLVTLDDDAGSITIEDQNGNKTVMDSDGITMESAKDMNLKASGDINLEGTNVNIKANAEFKAEGSAGAEVSTSAVAVLKGSLVQIN</sequence>
<protein>
    <submittedName>
        <fullName evidence="2">Phosphoserine phosphatase SerB</fullName>
    </submittedName>
</protein>
<reference evidence="4" key="2">
    <citation type="journal article" date="2022" name="Nat. Microbiol.">
        <title>Identification and structure of an extracellular contractile injection system from the marine bacterium Algoriphagus machipongonensis.</title>
        <authorList>
            <person name="Xu J."/>
            <person name="Ericson C.F."/>
            <person name="Lien Y.W."/>
            <person name="Rutaganira F.U.N."/>
            <person name="Eisenstein F."/>
            <person name="Feldmuller M."/>
            <person name="King N."/>
            <person name="Pilhofer M."/>
        </authorList>
    </citation>
    <scope>STRUCTURE BY ELECTRON MICROSCOPY (2.80 ANGSTROMS)</scope>
</reference>
<keyword evidence="4" id="KW-0002">3D-structure</keyword>
<name>A3HTB7_9BACT</name>
<gene>
    <name evidence="2" type="ORF">ALPR1_12730</name>
</gene>
<evidence type="ECO:0000313" key="3">
    <source>
        <dbReference type="Proteomes" id="UP000003919"/>
    </source>
</evidence>
<dbReference type="HOGENOM" id="CLU_455533_0_0_10"/>
<reference evidence="2 3" key="1">
    <citation type="journal article" date="2011" name="J. Bacteriol.">
        <title>Complete genome sequence of Algoriphagus sp. PR1, bacterial prey of a colony-forming choanoflagellate.</title>
        <authorList>
            <person name="Alegado R.A."/>
            <person name="Ferriera S."/>
            <person name="Nusbaum C."/>
            <person name="Young S.K."/>
            <person name="Zeng Q."/>
            <person name="Imamovic A."/>
            <person name="Fairclough S.R."/>
            <person name="King N."/>
        </authorList>
    </citation>
    <scope>NUCLEOTIDE SEQUENCE [LARGE SCALE GENOMIC DNA]</scope>
    <source>
        <strain evidence="2 3">PR1</strain>
    </source>
</reference>
<dbReference type="SUPFAM" id="SSF69279">
    <property type="entry name" value="Phage tail proteins"/>
    <property type="match status" value="1"/>
</dbReference>
<dbReference type="SMR" id="A3HTB7"/>
<evidence type="ECO:0000259" key="1">
    <source>
        <dbReference type="Pfam" id="PF04717"/>
    </source>
</evidence>
<dbReference type="InterPro" id="IPR006533">
    <property type="entry name" value="T6SS_Vgr_RhsGE"/>
</dbReference>
<dbReference type="OrthoDB" id="1907165at2"/>
<dbReference type="Proteomes" id="UP000003919">
    <property type="component" value="Chromosome"/>
</dbReference>
<dbReference type="InterPro" id="IPR006531">
    <property type="entry name" value="Gp5/Vgr_OB"/>
</dbReference>
<dbReference type="STRING" id="388413.ALPR1_12730"/>
<proteinExistence type="evidence at protein level"/>